<dbReference type="EMBL" id="KQ981864">
    <property type="protein sequence ID" value="KYN34280.1"/>
    <property type="molecule type" value="Genomic_DNA"/>
</dbReference>
<keyword evidence="2" id="KW-1185">Reference proteome</keyword>
<feature type="non-terminal residue" evidence="1">
    <location>
        <position position="1"/>
    </location>
</feature>
<dbReference type="Proteomes" id="UP000078541">
    <property type="component" value="Unassembled WGS sequence"/>
</dbReference>
<evidence type="ECO:0000313" key="2">
    <source>
        <dbReference type="Proteomes" id="UP000078541"/>
    </source>
</evidence>
<evidence type="ECO:0000313" key="1">
    <source>
        <dbReference type="EMBL" id="KYN34280.1"/>
    </source>
</evidence>
<name>A0A195F136_9HYME</name>
<gene>
    <name evidence="1" type="ORF">ALC56_11387</name>
</gene>
<protein>
    <submittedName>
        <fullName evidence="1">Uncharacterized protein</fullName>
    </submittedName>
</protein>
<organism evidence="1 2">
    <name type="scientific">Trachymyrmex septentrionalis</name>
    <dbReference type="NCBI Taxonomy" id="34720"/>
    <lineage>
        <taxon>Eukaryota</taxon>
        <taxon>Metazoa</taxon>
        <taxon>Ecdysozoa</taxon>
        <taxon>Arthropoda</taxon>
        <taxon>Hexapoda</taxon>
        <taxon>Insecta</taxon>
        <taxon>Pterygota</taxon>
        <taxon>Neoptera</taxon>
        <taxon>Endopterygota</taxon>
        <taxon>Hymenoptera</taxon>
        <taxon>Apocrita</taxon>
        <taxon>Aculeata</taxon>
        <taxon>Formicoidea</taxon>
        <taxon>Formicidae</taxon>
        <taxon>Myrmicinae</taxon>
        <taxon>Trachymyrmex</taxon>
    </lineage>
</organism>
<sequence>DLARVALRNIILSARERTSSSFFSFGFPLDYFPVERDGRPSIQSERHPRDTFSFVVVVVVVVVVDTALRSFVERSLINRPSRSRTNEARAASPSGRI</sequence>
<dbReference type="AlphaFoldDB" id="A0A195F136"/>
<accession>A0A195F136</accession>
<proteinExistence type="predicted"/>
<reference evidence="1 2" key="1">
    <citation type="submission" date="2016-03" db="EMBL/GenBank/DDBJ databases">
        <title>Trachymyrmex septentrionalis WGS genome.</title>
        <authorList>
            <person name="Nygaard S."/>
            <person name="Hu H."/>
            <person name="Boomsma J."/>
            <person name="Zhang G."/>
        </authorList>
    </citation>
    <scope>NUCLEOTIDE SEQUENCE [LARGE SCALE GENOMIC DNA]</scope>
    <source>
        <strain evidence="1">Tsep2-gDNA-1</strain>
        <tissue evidence="1">Whole body</tissue>
    </source>
</reference>